<dbReference type="Proteomes" id="UP000283509">
    <property type="component" value="Unassembled WGS sequence"/>
</dbReference>
<reference evidence="3 4" key="1">
    <citation type="submission" date="2018-04" db="EMBL/GenBank/DDBJ databases">
        <authorList>
            <person name="Zhang X."/>
            <person name="Yuan J."/>
            <person name="Li F."/>
            <person name="Xiang J."/>
        </authorList>
    </citation>
    <scope>NUCLEOTIDE SEQUENCE [LARGE SCALE GENOMIC DNA]</scope>
    <source>
        <tissue evidence="3">Muscle</tissue>
    </source>
</reference>
<accession>A0A3R7Q4M1</accession>
<comment type="caution">
    <text evidence="3">The sequence shown here is derived from an EMBL/GenBank/DDBJ whole genome shotgun (WGS) entry which is preliminary data.</text>
</comment>
<dbReference type="PROSITE" id="PS50826">
    <property type="entry name" value="RUN"/>
    <property type="match status" value="1"/>
</dbReference>
<dbReference type="PANTHER" id="PTHR47194:SF3">
    <property type="entry name" value="SORTING NEXIN 29"/>
    <property type="match status" value="1"/>
</dbReference>
<evidence type="ECO:0000313" key="3">
    <source>
        <dbReference type="EMBL" id="ROT68444.1"/>
    </source>
</evidence>
<dbReference type="InterPro" id="IPR004012">
    <property type="entry name" value="Run_dom"/>
</dbReference>
<feature type="domain" description="RUN" evidence="2">
    <location>
        <begin position="40"/>
        <end position="196"/>
    </location>
</feature>
<dbReference type="Gene3D" id="1.20.58.900">
    <property type="match status" value="1"/>
</dbReference>
<dbReference type="InterPro" id="IPR037213">
    <property type="entry name" value="Run_dom_sf"/>
</dbReference>
<dbReference type="AlphaFoldDB" id="A0A3R7Q4M1"/>
<dbReference type="CDD" id="cd17689">
    <property type="entry name" value="RUN_SNX29"/>
    <property type="match status" value="1"/>
</dbReference>
<evidence type="ECO:0000313" key="4">
    <source>
        <dbReference type="Proteomes" id="UP000283509"/>
    </source>
</evidence>
<keyword evidence="4" id="KW-1185">Reference proteome</keyword>
<reference evidence="3 4" key="2">
    <citation type="submission" date="2019-01" db="EMBL/GenBank/DDBJ databases">
        <title>The decoding of complex shrimp genome reveals the adaptation for benthos swimmer, frequently molting mechanism and breeding impact on genome.</title>
        <authorList>
            <person name="Sun Y."/>
            <person name="Gao Y."/>
            <person name="Yu Y."/>
        </authorList>
    </citation>
    <scope>NUCLEOTIDE SEQUENCE [LARGE SCALE GENOMIC DNA]</scope>
    <source>
        <tissue evidence="3">Muscle</tissue>
    </source>
</reference>
<dbReference type="Pfam" id="PF02759">
    <property type="entry name" value="RUN"/>
    <property type="match status" value="1"/>
</dbReference>
<evidence type="ECO:0000259" key="2">
    <source>
        <dbReference type="PROSITE" id="PS50826"/>
    </source>
</evidence>
<feature type="region of interest" description="Disordered" evidence="1">
    <location>
        <begin position="282"/>
        <end position="307"/>
    </location>
</feature>
<name>A0A3R7Q4M1_PENVA</name>
<dbReference type="OrthoDB" id="93876at2759"/>
<dbReference type="InterPro" id="IPR047329">
    <property type="entry name" value="RUN_SNX29"/>
</dbReference>
<gene>
    <name evidence="3" type="ORF">C7M84_013406</name>
</gene>
<proteinExistence type="predicted"/>
<dbReference type="EMBL" id="QCYY01002665">
    <property type="protein sequence ID" value="ROT68444.1"/>
    <property type="molecule type" value="Genomic_DNA"/>
</dbReference>
<protein>
    <submittedName>
        <fullName evidence="3">Putative sorting nexin-29-like</fullName>
    </submittedName>
</protein>
<sequence>MSAEENSDIRNSKKESLLSGLLTAVQGCQVRFGGRAELATETDERVASLCTSLESALSYGLKPRSPNRGLAAIKQVKDIVTSGLNLHLTLPGGDTEAPVLWWYVRELLTRHEYERFLLLKNVNTDLGRGRAWIRSLLNEHSLERYMHILVCDEKLLLQWYEPWALLRDMERAAMLPNLAAASPRGRPGVVHDLGPSFCGRSGRTPFLRPGTRSAVRRAAQALTSRCPSLPGPAEEERFSCKTPFKTGKKCGRTRSCDDDGAQPRHRYVGGCGRGRIVGPRMLREDPLSQAKKPGGLDSGDPRPAGGSVTAFARLPARAFLLPSSFSPETPPSPTPADLLHFLWSCLWRRFLPSLSLFLLVAYFSLSLSV</sequence>
<dbReference type="SMART" id="SM00593">
    <property type="entry name" value="RUN"/>
    <property type="match status" value="1"/>
</dbReference>
<evidence type="ECO:0000256" key="1">
    <source>
        <dbReference type="SAM" id="MobiDB-lite"/>
    </source>
</evidence>
<organism evidence="3 4">
    <name type="scientific">Penaeus vannamei</name>
    <name type="common">Whiteleg shrimp</name>
    <name type="synonym">Litopenaeus vannamei</name>
    <dbReference type="NCBI Taxonomy" id="6689"/>
    <lineage>
        <taxon>Eukaryota</taxon>
        <taxon>Metazoa</taxon>
        <taxon>Ecdysozoa</taxon>
        <taxon>Arthropoda</taxon>
        <taxon>Crustacea</taxon>
        <taxon>Multicrustacea</taxon>
        <taxon>Malacostraca</taxon>
        <taxon>Eumalacostraca</taxon>
        <taxon>Eucarida</taxon>
        <taxon>Decapoda</taxon>
        <taxon>Dendrobranchiata</taxon>
        <taxon>Penaeoidea</taxon>
        <taxon>Penaeidae</taxon>
        <taxon>Penaeus</taxon>
    </lineage>
</organism>
<dbReference type="PANTHER" id="PTHR47194">
    <property type="entry name" value="SORTING NEXIN-29-RELATED"/>
    <property type="match status" value="1"/>
</dbReference>
<dbReference type="SUPFAM" id="SSF140741">
    <property type="entry name" value="RUN domain-like"/>
    <property type="match status" value="1"/>
</dbReference>
<dbReference type="STRING" id="6689.A0A3R7Q4M1"/>